<organism evidence="1 2">
    <name type="scientific">Chitinophaga nivalis</name>
    <dbReference type="NCBI Taxonomy" id="2991709"/>
    <lineage>
        <taxon>Bacteria</taxon>
        <taxon>Pseudomonadati</taxon>
        <taxon>Bacteroidota</taxon>
        <taxon>Chitinophagia</taxon>
        <taxon>Chitinophagales</taxon>
        <taxon>Chitinophagaceae</taxon>
        <taxon>Chitinophaga</taxon>
    </lineage>
</organism>
<accession>A0ABT3IT97</accession>
<dbReference type="EMBL" id="JAPDNS010000002">
    <property type="protein sequence ID" value="MCW3487198.1"/>
    <property type="molecule type" value="Genomic_DNA"/>
</dbReference>
<name>A0ABT3IT97_9BACT</name>
<evidence type="ECO:0008006" key="3">
    <source>
        <dbReference type="Google" id="ProtNLM"/>
    </source>
</evidence>
<gene>
    <name evidence="1" type="ORF">OL497_25095</name>
</gene>
<comment type="caution">
    <text evidence="1">The sequence shown here is derived from an EMBL/GenBank/DDBJ whole genome shotgun (WGS) entry which is preliminary data.</text>
</comment>
<sequence>MRPLYVAIQPILAVAFCILVLGACKKTTDAPALPENRILEFAVTNVQDGPLLGAVNDKNATITLYVPYYSGLLSLLPEIKVPAGATVTPASNTLVENWPLKAAMDSAITYTVRAKDGSSYTYQLIINGQQPDIQANEFSEKSDAPVVLTHYPKQENVVVTIQGDNLIPNAKVTFVTLVNEAGKGYPLTTLTNAPLGFTTFSGAIPPDPAALPSGKYSIRVTSFSKTVKLKNPVIIQQITR</sequence>
<dbReference type="Gene3D" id="2.60.40.2340">
    <property type="match status" value="1"/>
</dbReference>
<proteinExistence type="predicted"/>
<reference evidence="1 2" key="1">
    <citation type="submission" date="2022-10" db="EMBL/GenBank/DDBJ databases">
        <title>Chitinophaga nivalis PC15 sp. nov., isolated from Pyeongchang county, South Korea.</title>
        <authorList>
            <person name="Trinh H.N."/>
        </authorList>
    </citation>
    <scope>NUCLEOTIDE SEQUENCE [LARGE SCALE GENOMIC DNA]</scope>
    <source>
        <strain evidence="1 2">PC14</strain>
    </source>
</reference>
<protein>
    <recommendedName>
        <fullName evidence="3">DUF4397 domain-containing protein</fullName>
    </recommendedName>
</protein>
<keyword evidence="2" id="KW-1185">Reference proteome</keyword>
<dbReference type="Proteomes" id="UP001207742">
    <property type="component" value="Unassembled WGS sequence"/>
</dbReference>
<dbReference type="PROSITE" id="PS51257">
    <property type="entry name" value="PROKAR_LIPOPROTEIN"/>
    <property type="match status" value="1"/>
</dbReference>
<dbReference type="RefSeq" id="WP_264734008.1">
    <property type="nucleotide sequence ID" value="NZ_JAPDNR010000001.1"/>
</dbReference>
<evidence type="ECO:0000313" key="1">
    <source>
        <dbReference type="EMBL" id="MCW3487198.1"/>
    </source>
</evidence>
<evidence type="ECO:0000313" key="2">
    <source>
        <dbReference type="Proteomes" id="UP001207742"/>
    </source>
</evidence>